<sequence>MAKTKTGNTIDAAVGGRIRMHRLAHGMSQTALARSLGVSFQQVQKYENGTNQISISRLQKVADVFDLPPSAFFDDAAASKIDDGGLASFVQSPEGLELNSAFTTISDRDVRRGVVRLVEAIVKDAAAQAPEE</sequence>
<reference evidence="3 4" key="1">
    <citation type="submission" date="2019-03" db="EMBL/GenBank/DDBJ databases">
        <title>Jiella endophytica sp. nov., a novel endophytic bacterium isolated from root of Ficus microcarpa Linn. f.</title>
        <authorList>
            <person name="Tuo L."/>
        </authorList>
    </citation>
    <scope>NUCLEOTIDE SEQUENCE [LARGE SCALE GENOMIC DNA]</scope>
    <source>
        <strain evidence="3 4">CBS5Q-3</strain>
    </source>
</reference>
<dbReference type="Pfam" id="PF01381">
    <property type="entry name" value="HTH_3"/>
    <property type="match status" value="1"/>
</dbReference>
<dbReference type="OrthoDB" id="9797172at2"/>
<dbReference type="SUPFAM" id="SSF47413">
    <property type="entry name" value="lambda repressor-like DNA-binding domains"/>
    <property type="match status" value="1"/>
</dbReference>
<dbReference type="PANTHER" id="PTHR46558:SF11">
    <property type="entry name" value="HTH-TYPE TRANSCRIPTIONAL REGULATOR XRE"/>
    <property type="match status" value="1"/>
</dbReference>
<dbReference type="Gene3D" id="1.10.260.40">
    <property type="entry name" value="lambda repressor-like DNA-binding domains"/>
    <property type="match status" value="1"/>
</dbReference>
<proteinExistence type="predicted"/>
<dbReference type="EMBL" id="SOZD01000019">
    <property type="protein sequence ID" value="TFF17224.1"/>
    <property type="molecule type" value="Genomic_DNA"/>
</dbReference>
<organism evidence="3 4">
    <name type="scientific">Jiella endophytica</name>
    <dbReference type="NCBI Taxonomy" id="2558362"/>
    <lineage>
        <taxon>Bacteria</taxon>
        <taxon>Pseudomonadati</taxon>
        <taxon>Pseudomonadota</taxon>
        <taxon>Alphaproteobacteria</taxon>
        <taxon>Hyphomicrobiales</taxon>
        <taxon>Aurantimonadaceae</taxon>
        <taxon>Jiella</taxon>
    </lineage>
</organism>
<accession>A0A4Y8R7R1</accession>
<dbReference type="CDD" id="cd00093">
    <property type="entry name" value="HTH_XRE"/>
    <property type="match status" value="1"/>
</dbReference>
<dbReference type="Proteomes" id="UP000298179">
    <property type="component" value="Unassembled WGS sequence"/>
</dbReference>
<dbReference type="InterPro" id="IPR001387">
    <property type="entry name" value="Cro/C1-type_HTH"/>
</dbReference>
<comment type="caution">
    <text evidence="3">The sequence shown here is derived from an EMBL/GenBank/DDBJ whole genome shotgun (WGS) entry which is preliminary data.</text>
</comment>
<evidence type="ECO:0000259" key="2">
    <source>
        <dbReference type="PROSITE" id="PS50943"/>
    </source>
</evidence>
<evidence type="ECO:0000313" key="4">
    <source>
        <dbReference type="Proteomes" id="UP000298179"/>
    </source>
</evidence>
<protein>
    <submittedName>
        <fullName evidence="3">XRE family transcriptional regulator</fullName>
    </submittedName>
</protein>
<name>A0A4Y8R7R1_9HYPH</name>
<feature type="domain" description="HTH cro/C1-type" evidence="2">
    <location>
        <begin position="18"/>
        <end position="72"/>
    </location>
</feature>
<evidence type="ECO:0000256" key="1">
    <source>
        <dbReference type="ARBA" id="ARBA00023125"/>
    </source>
</evidence>
<dbReference type="GO" id="GO:0003677">
    <property type="term" value="F:DNA binding"/>
    <property type="evidence" value="ECO:0007669"/>
    <property type="project" value="UniProtKB-KW"/>
</dbReference>
<keyword evidence="1" id="KW-0238">DNA-binding</keyword>
<dbReference type="PROSITE" id="PS50943">
    <property type="entry name" value="HTH_CROC1"/>
    <property type="match status" value="1"/>
</dbReference>
<dbReference type="AlphaFoldDB" id="A0A4Y8R7R1"/>
<dbReference type="PANTHER" id="PTHR46558">
    <property type="entry name" value="TRACRIPTIONAL REGULATORY PROTEIN-RELATED-RELATED"/>
    <property type="match status" value="1"/>
</dbReference>
<gene>
    <name evidence="3" type="ORF">E3C22_24135</name>
</gene>
<evidence type="ECO:0000313" key="3">
    <source>
        <dbReference type="EMBL" id="TFF17224.1"/>
    </source>
</evidence>
<dbReference type="SMART" id="SM00530">
    <property type="entry name" value="HTH_XRE"/>
    <property type="match status" value="1"/>
</dbReference>
<dbReference type="RefSeq" id="WP_134764450.1">
    <property type="nucleotide sequence ID" value="NZ_SOZD01000019.1"/>
</dbReference>
<keyword evidence="4" id="KW-1185">Reference proteome</keyword>
<dbReference type="InterPro" id="IPR010982">
    <property type="entry name" value="Lambda_DNA-bd_dom_sf"/>
</dbReference>